<reference evidence="1 2" key="1">
    <citation type="journal article" date="2010" name="Int. J. Syst. Evol. Microbiol.">
        <title>Bacillus horneckiae sp. nov., isolated from a spacecraft-assembly clean room.</title>
        <authorList>
            <person name="Vaishampayan P."/>
            <person name="Probst A."/>
            <person name="Krishnamurthi S."/>
            <person name="Ghosh S."/>
            <person name="Osman S."/>
            <person name="McDowall A."/>
            <person name="Ruckmani A."/>
            <person name="Mayilraj S."/>
            <person name="Venkateswaran K."/>
        </authorList>
    </citation>
    <scope>NUCLEOTIDE SEQUENCE [LARGE SCALE GENOMIC DNA]</scope>
    <source>
        <strain evidence="2">1PO1SC</strain>
    </source>
</reference>
<dbReference type="EMBL" id="PISD01000031">
    <property type="protein sequence ID" value="PKG28191.1"/>
    <property type="molecule type" value="Genomic_DNA"/>
</dbReference>
<evidence type="ECO:0000313" key="2">
    <source>
        <dbReference type="Proteomes" id="UP000233343"/>
    </source>
</evidence>
<proteinExistence type="predicted"/>
<keyword evidence="2" id="KW-1185">Reference proteome</keyword>
<dbReference type="Proteomes" id="UP000233343">
    <property type="component" value="Unassembled WGS sequence"/>
</dbReference>
<evidence type="ECO:0000313" key="1">
    <source>
        <dbReference type="EMBL" id="PKG28191.1"/>
    </source>
</evidence>
<accession>A0A2N0ZF95</accession>
<dbReference type="AlphaFoldDB" id="A0A2N0ZF95"/>
<gene>
    <name evidence="1" type="ORF">CWS20_15215</name>
</gene>
<name>A0A2N0ZF95_9BACI</name>
<comment type="caution">
    <text evidence="1">The sequence shown here is derived from an EMBL/GenBank/DDBJ whole genome shotgun (WGS) entry which is preliminary data.</text>
</comment>
<protein>
    <submittedName>
        <fullName evidence="1">Uncharacterized protein</fullName>
    </submittedName>
</protein>
<sequence length="170" mass="20374">MAKKFKANMLKKEVQNFYRYLEFPLSYEDNEYLVRMYPFFKPEKINNLLNKMAVFFKTAKEENVKIDPNHEADIVSYYILREFTDIQFTASKKPKTIYDEFKIILNSPICQKLLKSFPKESIEQVYDRIHEVIEMNDKIKEQRKLIVDSISGLPLDNEFIKDKVLKQVNK</sequence>
<dbReference type="RefSeq" id="WP_066196423.1">
    <property type="nucleotide sequence ID" value="NZ_JARMMB010000009.1"/>
</dbReference>
<organism evidence="1 2">
    <name type="scientific">Cytobacillus horneckiae</name>
    <dbReference type="NCBI Taxonomy" id="549687"/>
    <lineage>
        <taxon>Bacteria</taxon>
        <taxon>Bacillati</taxon>
        <taxon>Bacillota</taxon>
        <taxon>Bacilli</taxon>
        <taxon>Bacillales</taxon>
        <taxon>Bacillaceae</taxon>
        <taxon>Cytobacillus</taxon>
    </lineage>
</organism>